<name>A0ABD3I6T9_9MARC</name>
<dbReference type="EMBL" id="JBJQOH010000002">
    <property type="protein sequence ID" value="KAL3698769.1"/>
    <property type="molecule type" value="Genomic_DNA"/>
</dbReference>
<sequence>MEPGMGSLAAREYGGSGYKNEGFNKVRGFKLHDADYWAQAQEKRQRKQQQVHNTREAEEKEDPTESVESVKCLPRQTNQLHRKGK</sequence>
<evidence type="ECO:0000256" key="1">
    <source>
        <dbReference type="SAM" id="MobiDB-lite"/>
    </source>
</evidence>
<keyword evidence="3" id="KW-1185">Reference proteome</keyword>
<gene>
    <name evidence="2" type="ORF">R1sor_012845</name>
</gene>
<proteinExistence type="predicted"/>
<evidence type="ECO:0000313" key="2">
    <source>
        <dbReference type="EMBL" id="KAL3698769.1"/>
    </source>
</evidence>
<feature type="region of interest" description="Disordered" evidence="1">
    <location>
        <begin position="39"/>
        <end position="85"/>
    </location>
</feature>
<comment type="caution">
    <text evidence="2">The sequence shown here is derived from an EMBL/GenBank/DDBJ whole genome shotgun (WGS) entry which is preliminary data.</text>
</comment>
<accession>A0ABD3I6T9</accession>
<reference evidence="2 3" key="1">
    <citation type="submission" date="2024-09" db="EMBL/GenBank/DDBJ databases">
        <title>Chromosome-scale assembly of Riccia sorocarpa.</title>
        <authorList>
            <person name="Paukszto L."/>
        </authorList>
    </citation>
    <scope>NUCLEOTIDE SEQUENCE [LARGE SCALE GENOMIC DNA]</scope>
    <source>
        <strain evidence="2">LP-2024</strain>
        <tissue evidence="2">Aerial parts of the thallus</tissue>
    </source>
</reference>
<dbReference type="AlphaFoldDB" id="A0ABD3I6T9"/>
<organism evidence="2 3">
    <name type="scientific">Riccia sorocarpa</name>
    <dbReference type="NCBI Taxonomy" id="122646"/>
    <lineage>
        <taxon>Eukaryota</taxon>
        <taxon>Viridiplantae</taxon>
        <taxon>Streptophyta</taxon>
        <taxon>Embryophyta</taxon>
        <taxon>Marchantiophyta</taxon>
        <taxon>Marchantiopsida</taxon>
        <taxon>Marchantiidae</taxon>
        <taxon>Marchantiales</taxon>
        <taxon>Ricciaceae</taxon>
        <taxon>Riccia</taxon>
    </lineage>
</organism>
<protein>
    <submittedName>
        <fullName evidence="2">Uncharacterized protein</fullName>
    </submittedName>
</protein>
<evidence type="ECO:0000313" key="3">
    <source>
        <dbReference type="Proteomes" id="UP001633002"/>
    </source>
</evidence>
<feature type="region of interest" description="Disordered" evidence="1">
    <location>
        <begin position="1"/>
        <end position="23"/>
    </location>
</feature>
<dbReference type="Proteomes" id="UP001633002">
    <property type="component" value="Unassembled WGS sequence"/>
</dbReference>